<protein>
    <submittedName>
        <fullName evidence="2">Uncharacterized protein</fullName>
    </submittedName>
</protein>
<organism evidence="2 3">
    <name type="scientific">Kitasatospora purpeofusca</name>
    <dbReference type="NCBI Taxonomy" id="67352"/>
    <lineage>
        <taxon>Bacteria</taxon>
        <taxon>Bacillati</taxon>
        <taxon>Actinomycetota</taxon>
        <taxon>Actinomycetes</taxon>
        <taxon>Kitasatosporales</taxon>
        <taxon>Streptomycetaceae</taxon>
        <taxon>Kitasatospora</taxon>
    </lineage>
</organism>
<evidence type="ECO:0000313" key="3">
    <source>
        <dbReference type="Proteomes" id="UP001432222"/>
    </source>
</evidence>
<gene>
    <name evidence="2" type="ORF">OHA16_16940</name>
</gene>
<feature type="region of interest" description="Disordered" evidence="1">
    <location>
        <begin position="41"/>
        <end position="127"/>
    </location>
</feature>
<keyword evidence="3" id="KW-1185">Reference proteome</keyword>
<evidence type="ECO:0000256" key="1">
    <source>
        <dbReference type="SAM" id="MobiDB-lite"/>
    </source>
</evidence>
<sequence length="127" mass="13529">MSIRKRAAAAYRPRVGESVLDTRTGHTGIYMDTIGGEHYLRPPEGGCEWTARPEHVTPAGPAGDTDGAEADGASTDAADAEPSARRRPGNRADPPPPDDEAAENRARLSARLAARNRNSRLNESQVA</sequence>
<evidence type="ECO:0000313" key="2">
    <source>
        <dbReference type="EMBL" id="WUQ84500.1"/>
    </source>
</evidence>
<feature type="compositionally biased region" description="Low complexity" evidence="1">
    <location>
        <begin position="58"/>
        <end position="81"/>
    </location>
</feature>
<accession>A0ABZ1U193</accession>
<dbReference type="EMBL" id="CP108110">
    <property type="protein sequence ID" value="WUQ84500.1"/>
    <property type="molecule type" value="Genomic_DNA"/>
</dbReference>
<proteinExistence type="predicted"/>
<name>A0ABZ1U193_9ACTN</name>
<dbReference type="Proteomes" id="UP001432222">
    <property type="component" value="Chromosome"/>
</dbReference>
<feature type="compositionally biased region" description="Low complexity" evidence="1">
    <location>
        <begin position="107"/>
        <end position="127"/>
    </location>
</feature>
<reference evidence="2" key="1">
    <citation type="submission" date="2022-10" db="EMBL/GenBank/DDBJ databases">
        <title>The complete genomes of actinobacterial strains from the NBC collection.</title>
        <authorList>
            <person name="Joergensen T.S."/>
            <person name="Alvarez Arevalo M."/>
            <person name="Sterndorff E.B."/>
            <person name="Faurdal D."/>
            <person name="Vuksanovic O."/>
            <person name="Mourched A.-S."/>
            <person name="Charusanti P."/>
            <person name="Shaw S."/>
            <person name="Blin K."/>
            <person name="Weber T."/>
        </authorList>
    </citation>
    <scope>NUCLEOTIDE SEQUENCE</scope>
    <source>
        <strain evidence="2">NBC_00222</strain>
    </source>
</reference>
<dbReference type="RefSeq" id="WP_328955355.1">
    <property type="nucleotide sequence ID" value="NZ_CP108110.1"/>
</dbReference>